<protein>
    <submittedName>
        <fullName evidence="2">Uncharacterized protein</fullName>
    </submittedName>
</protein>
<dbReference type="Proteomes" id="UP000823775">
    <property type="component" value="Unassembled WGS sequence"/>
</dbReference>
<gene>
    <name evidence="2" type="ORF">HAX54_019397</name>
</gene>
<keyword evidence="3" id="KW-1185">Reference proteome</keyword>
<evidence type="ECO:0000313" key="3">
    <source>
        <dbReference type="Proteomes" id="UP000823775"/>
    </source>
</evidence>
<sequence length="128" mass="14127">MNLTFSRIQDNRDFPSQCKLIEYGNYNDEVKVALGRGRKNSKSASGDGDSRASTSRPQVLQQSCYEPEGNVKGDCCLVLGPHGALRGLGEREREEEAALSGQANHPHVEGDQEYPEDSRPWIPHTIGD</sequence>
<evidence type="ECO:0000313" key="2">
    <source>
        <dbReference type="EMBL" id="MCD7453034.1"/>
    </source>
</evidence>
<feature type="region of interest" description="Disordered" evidence="1">
    <location>
        <begin position="88"/>
        <end position="128"/>
    </location>
</feature>
<proteinExistence type="predicted"/>
<dbReference type="EMBL" id="JACEIK010000236">
    <property type="protein sequence ID" value="MCD7453034.1"/>
    <property type="molecule type" value="Genomic_DNA"/>
</dbReference>
<comment type="caution">
    <text evidence="2">The sequence shown here is derived from an EMBL/GenBank/DDBJ whole genome shotgun (WGS) entry which is preliminary data.</text>
</comment>
<evidence type="ECO:0000256" key="1">
    <source>
        <dbReference type="SAM" id="MobiDB-lite"/>
    </source>
</evidence>
<feature type="compositionally biased region" description="Polar residues" evidence="1">
    <location>
        <begin position="51"/>
        <end position="61"/>
    </location>
</feature>
<name>A0ABS8S1W7_DATST</name>
<reference evidence="2 3" key="1">
    <citation type="journal article" date="2021" name="BMC Genomics">
        <title>Datura genome reveals duplications of psychoactive alkaloid biosynthetic genes and high mutation rate following tissue culture.</title>
        <authorList>
            <person name="Rajewski A."/>
            <person name="Carter-House D."/>
            <person name="Stajich J."/>
            <person name="Litt A."/>
        </authorList>
    </citation>
    <scope>NUCLEOTIDE SEQUENCE [LARGE SCALE GENOMIC DNA]</scope>
    <source>
        <strain evidence="2">AR-01</strain>
    </source>
</reference>
<accession>A0ABS8S1W7</accession>
<feature type="region of interest" description="Disordered" evidence="1">
    <location>
        <begin position="34"/>
        <end position="61"/>
    </location>
</feature>
<organism evidence="2 3">
    <name type="scientific">Datura stramonium</name>
    <name type="common">Jimsonweed</name>
    <name type="synonym">Common thornapple</name>
    <dbReference type="NCBI Taxonomy" id="4076"/>
    <lineage>
        <taxon>Eukaryota</taxon>
        <taxon>Viridiplantae</taxon>
        <taxon>Streptophyta</taxon>
        <taxon>Embryophyta</taxon>
        <taxon>Tracheophyta</taxon>
        <taxon>Spermatophyta</taxon>
        <taxon>Magnoliopsida</taxon>
        <taxon>eudicotyledons</taxon>
        <taxon>Gunneridae</taxon>
        <taxon>Pentapetalae</taxon>
        <taxon>asterids</taxon>
        <taxon>lamiids</taxon>
        <taxon>Solanales</taxon>
        <taxon>Solanaceae</taxon>
        <taxon>Solanoideae</taxon>
        <taxon>Datureae</taxon>
        <taxon>Datura</taxon>
    </lineage>
</organism>